<name>A0ABP9S0Z6_9MICC</name>
<feature type="region of interest" description="Disordered" evidence="1">
    <location>
        <begin position="1"/>
        <end position="21"/>
    </location>
</feature>
<feature type="transmembrane region" description="Helical" evidence="2">
    <location>
        <begin position="59"/>
        <end position="77"/>
    </location>
</feature>
<accession>A0ABP9S0Z6</accession>
<dbReference type="RefSeq" id="WP_345447629.1">
    <property type="nucleotide sequence ID" value="NZ_BAABKK010000003.1"/>
</dbReference>
<dbReference type="EMBL" id="BAABKK010000003">
    <property type="protein sequence ID" value="GAA5189561.1"/>
    <property type="molecule type" value="Genomic_DNA"/>
</dbReference>
<comment type="caution">
    <text evidence="3">The sequence shown here is derived from an EMBL/GenBank/DDBJ whole genome shotgun (WGS) entry which is preliminary data.</text>
</comment>
<reference evidence="4" key="1">
    <citation type="journal article" date="2019" name="Int. J. Syst. Evol. Microbiol.">
        <title>The Global Catalogue of Microorganisms (GCM) 10K type strain sequencing project: providing services to taxonomists for standard genome sequencing and annotation.</title>
        <authorList>
            <consortium name="The Broad Institute Genomics Platform"/>
            <consortium name="The Broad Institute Genome Sequencing Center for Infectious Disease"/>
            <person name="Wu L."/>
            <person name="Ma J."/>
        </authorList>
    </citation>
    <scope>NUCLEOTIDE SEQUENCE [LARGE SCALE GENOMIC DNA]</scope>
    <source>
        <strain evidence="4">JCM 18514</strain>
    </source>
</reference>
<feature type="transmembrane region" description="Helical" evidence="2">
    <location>
        <begin position="166"/>
        <end position="185"/>
    </location>
</feature>
<evidence type="ECO:0000313" key="4">
    <source>
        <dbReference type="Proteomes" id="UP001500200"/>
    </source>
</evidence>
<protein>
    <recommendedName>
        <fullName evidence="5">DUF3592 domain-containing protein</fullName>
    </recommendedName>
</protein>
<proteinExistence type="predicted"/>
<sequence>MAHEHATDAPSPSGARDNNGGSWVQITEETRIRTSIPPGPGSPVWEGSWLRRRLWLKRAAAVLVIASVTAWLGWAVIDGTKHAFASYTRTDGTVTTQAETGRHSDGCQLDLDYTVGGQPLHDVARVNAVCNTLPGPGSRAALDVDTTDPHDIWIDGASDANHPDPLIFGLFFLIGPAVAAFALWNELTDYGRIRKLLASGAQWQQFEATVTRKTGSRSGITVRLEAEDLSGNVCPFNVFYRFVSPIGPVGKGDRIKLTVLADGKWQALIWRPDRMRIYVAHISRSL</sequence>
<gene>
    <name evidence="3" type="ORF">GCM10023346_04450</name>
</gene>
<evidence type="ECO:0008006" key="5">
    <source>
        <dbReference type="Google" id="ProtNLM"/>
    </source>
</evidence>
<dbReference type="Proteomes" id="UP001500200">
    <property type="component" value="Unassembled WGS sequence"/>
</dbReference>
<keyword evidence="2" id="KW-1133">Transmembrane helix</keyword>
<evidence type="ECO:0000256" key="2">
    <source>
        <dbReference type="SAM" id="Phobius"/>
    </source>
</evidence>
<keyword evidence="4" id="KW-1185">Reference proteome</keyword>
<evidence type="ECO:0000313" key="3">
    <source>
        <dbReference type="EMBL" id="GAA5189561.1"/>
    </source>
</evidence>
<organism evidence="3 4">
    <name type="scientific">Arthrobacter gyeryongensis</name>
    <dbReference type="NCBI Taxonomy" id="1650592"/>
    <lineage>
        <taxon>Bacteria</taxon>
        <taxon>Bacillati</taxon>
        <taxon>Actinomycetota</taxon>
        <taxon>Actinomycetes</taxon>
        <taxon>Micrococcales</taxon>
        <taxon>Micrococcaceae</taxon>
        <taxon>Arthrobacter</taxon>
    </lineage>
</organism>
<keyword evidence="2" id="KW-0812">Transmembrane</keyword>
<evidence type="ECO:0000256" key="1">
    <source>
        <dbReference type="SAM" id="MobiDB-lite"/>
    </source>
</evidence>
<keyword evidence="2" id="KW-0472">Membrane</keyword>